<reference evidence="7" key="1">
    <citation type="submission" date="2014-11" db="EMBL/GenBank/DDBJ databases">
        <authorList>
            <person name="Hornung B.V."/>
        </authorList>
    </citation>
    <scope>NUCLEOTIDE SEQUENCE</scope>
    <source>
        <strain evidence="7">INE</strain>
    </source>
</reference>
<dbReference type="PROSITE" id="PS51318">
    <property type="entry name" value="TAT"/>
    <property type="match status" value="1"/>
</dbReference>
<dbReference type="InterPro" id="IPR006311">
    <property type="entry name" value="TAT_signal"/>
</dbReference>
<dbReference type="SUPFAM" id="SSF54862">
    <property type="entry name" value="4Fe-4S ferredoxins"/>
    <property type="match status" value="1"/>
</dbReference>
<evidence type="ECO:0000313" key="6">
    <source>
        <dbReference type="EMBL" id="CAA7600026.1"/>
    </source>
</evidence>
<dbReference type="PROSITE" id="PS00198">
    <property type="entry name" value="4FE4S_FER_1"/>
    <property type="match status" value="1"/>
</dbReference>
<dbReference type="AlphaFoldDB" id="A0A8S0XAK9"/>
<keyword evidence="2" id="KW-0479">Metal-binding</keyword>
<dbReference type="PANTHER" id="PTHR43177:SF3">
    <property type="entry name" value="PROTEIN NRFC HOMOLOG"/>
    <property type="match status" value="1"/>
</dbReference>
<dbReference type="EMBL" id="CDGJ01000066">
    <property type="protein sequence ID" value="CEJ07801.1"/>
    <property type="molecule type" value="Genomic_DNA"/>
</dbReference>
<dbReference type="NCBIfam" id="NF045797">
    <property type="entry name" value="DsrO"/>
    <property type="match status" value="1"/>
</dbReference>
<dbReference type="InterPro" id="IPR017896">
    <property type="entry name" value="4Fe4S_Fe-S-bd"/>
</dbReference>
<dbReference type="NCBIfam" id="TIGR01409">
    <property type="entry name" value="TAT_signal_seq"/>
    <property type="match status" value="1"/>
</dbReference>
<feature type="domain" description="4Fe-4S ferredoxin-type" evidence="5">
    <location>
        <begin position="152"/>
        <end position="181"/>
    </location>
</feature>
<dbReference type="InterPro" id="IPR054822">
    <property type="entry name" value="DsrO-like"/>
</dbReference>
<protein>
    <submittedName>
        <fullName evidence="7">Hdr-like menaquinol oxidoreductase iron-sulfur subunit 1</fullName>
    </submittedName>
    <submittedName>
        <fullName evidence="6">Twin-arginine translocation pathway, signal sequence, bacterial/archaeal</fullName>
    </submittedName>
</protein>
<evidence type="ECO:0000313" key="7">
    <source>
        <dbReference type="EMBL" id="CEJ07801.1"/>
    </source>
</evidence>
<evidence type="ECO:0000256" key="1">
    <source>
        <dbReference type="ARBA" id="ARBA00022485"/>
    </source>
</evidence>
<dbReference type="GO" id="GO:0051539">
    <property type="term" value="F:4 iron, 4 sulfur cluster binding"/>
    <property type="evidence" value="ECO:0007669"/>
    <property type="project" value="UniProtKB-KW"/>
</dbReference>
<dbReference type="PROSITE" id="PS51379">
    <property type="entry name" value="4FE4S_FER_2"/>
    <property type="match status" value="1"/>
</dbReference>
<evidence type="ECO:0000256" key="3">
    <source>
        <dbReference type="ARBA" id="ARBA00023004"/>
    </source>
</evidence>
<dbReference type="Pfam" id="PF13247">
    <property type="entry name" value="Fer4_11"/>
    <property type="match status" value="1"/>
</dbReference>
<dbReference type="KEGG" id="aacx:DEACI_0675"/>
<dbReference type="CDD" id="cd10551">
    <property type="entry name" value="PsrB"/>
    <property type="match status" value="1"/>
</dbReference>
<dbReference type="GO" id="GO:0046872">
    <property type="term" value="F:metal ion binding"/>
    <property type="evidence" value="ECO:0007669"/>
    <property type="project" value="UniProtKB-KW"/>
</dbReference>
<dbReference type="InterPro" id="IPR019546">
    <property type="entry name" value="TAT_signal_bac_arc"/>
</dbReference>
<reference evidence="6" key="2">
    <citation type="submission" date="2020-01" db="EMBL/GenBank/DDBJ databases">
        <authorList>
            <person name="Hornung B."/>
        </authorList>
    </citation>
    <scope>NUCLEOTIDE SEQUENCE</scope>
    <source>
        <strain evidence="6">PacBioINE</strain>
    </source>
</reference>
<dbReference type="RefSeq" id="WP_240983759.1">
    <property type="nucleotide sequence ID" value="NZ_CDGJ01000066.1"/>
</dbReference>
<dbReference type="PANTHER" id="PTHR43177">
    <property type="entry name" value="PROTEIN NRFC"/>
    <property type="match status" value="1"/>
</dbReference>
<evidence type="ECO:0000313" key="8">
    <source>
        <dbReference type="Proteomes" id="UP001071230"/>
    </source>
</evidence>
<keyword evidence="1" id="KW-0004">4Fe-4S</keyword>
<keyword evidence="8" id="KW-1185">Reference proteome</keyword>
<dbReference type="Gene3D" id="3.30.70.20">
    <property type="match status" value="2"/>
</dbReference>
<dbReference type="InterPro" id="IPR050954">
    <property type="entry name" value="ET_IronSulfur_Cluster-Binding"/>
</dbReference>
<gene>
    <name evidence="6" type="ORF">DEACI_0675</name>
    <name evidence="7" type="ORF">DEACI_2267</name>
</gene>
<dbReference type="InterPro" id="IPR017900">
    <property type="entry name" value="4Fe4S_Fe_S_CS"/>
</dbReference>
<dbReference type="Proteomes" id="UP000836597">
    <property type="component" value="Chromosome"/>
</dbReference>
<organism evidence="6">
    <name type="scientific">Acididesulfobacillus acetoxydans</name>
    <dbReference type="NCBI Taxonomy" id="1561005"/>
    <lineage>
        <taxon>Bacteria</taxon>
        <taxon>Bacillati</taxon>
        <taxon>Bacillota</taxon>
        <taxon>Clostridia</taxon>
        <taxon>Eubacteriales</taxon>
        <taxon>Peptococcaceae</taxon>
        <taxon>Acididesulfobacillus</taxon>
    </lineage>
</organism>
<dbReference type="EMBL" id="LR746496">
    <property type="protein sequence ID" value="CAA7600026.1"/>
    <property type="molecule type" value="Genomic_DNA"/>
</dbReference>
<evidence type="ECO:0000256" key="2">
    <source>
        <dbReference type="ARBA" id="ARBA00022723"/>
    </source>
</evidence>
<evidence type="ECO:0000259" key="5">
    <source>
        <dbReference type="PROSITE" id="PS51379"/>
    </source>
</evidence>
<keyword evidence="3" id="KW-0408">Iron</keyword>
<proteinExistence type="predicted"/>
<name>A0A8S0XAK9_9FIRM</name>
<accession>A0A8S0XAK9</accession>
<keyword evidence="4" id="KW-0411">Iron-sulfur</keyword>
<dbReference type="Proteomes" id="UP001071230">
    <property type="component" value="Unassembled WGS sequence"/>
</dbReference>
<sequence length="273" mass="30295">MKIERREFLKLGAAVAVGLGGGLTLDVLTKTKPAAAETRTDVAGTRVSSKALHAKRWAMVVDASKFKTEEDFRRVKEACVKAHNIPDFGPDSKHQIKWIWEEPFERTFYGVDDPYLPEAIKKENFPVMCNHCENPPCVRVCPTQATFKRPDGIVGMDYHRCIGCRFCMAACPFGARSFNFVDPRPYIKDINPDFPTRTKGVVEKCNFCMERLDQGLMPVCVEASNGALVFGDLDDPTSDVRKILDTHYAIRRKPELGTGPSVFYLVGGGGAGA</sequence>
<evidence type="ECO:0000256" key="4">
    <source>
        <dbReference type="ARBA" id="ARBA00023014"/>
    </source>
</evidence>